<name>A0A1L5NH77_9HYPH</name>
<feature type="compositionally biased region" description="Polar residues" evidence="1">
    <location>
        <begin position="51"/>
        <end position="60"/>
    </location>
</feature>
<dbReference type="EMBL" id="CP017101">
    <property type="protein sequence ID" value="APO67224.1"/>
    <property type="molecule type" value="Genomic_DNA"/>
</dbReference>
<proteinExistence type="predicted"/>
<reference evidence="2 3" key="1">
    <citation type="submission" date="2016-09" db="EMBL/GenBank/DDBJ databases">
        <title>The complete genome sequences of Rhizobium gallicum, symbiovars gallicum and phaseoli, symbionts associated to common bean (Phaseolus vulgaris).</title>
        <authorList>
            <person name="Bustos P."/>
            <person name="Santamaria R.I."/>
            <person name="Perez-Carrascal O.M."/>
            <person name="Juarez S."/>
            <person name="Lozano L."/>
            <person name="Martinez-Flores I."/>
            <person name="Martinez-Romero E."/>
            <person name="Cevallos M."/>
            <person name="Romero D."/>
            <person name="Davila G."/>
            <person name="Gonzalez V."/>
        </authorList>
    </citation>
    <scope>NUCLEOTIDE SEQUENCE [LARGE SCALE GENOMIC DNA]</scope>
    <source>
        <strain evidence="2 3">IE4872</strain>
    </source>
</reference>
<gene>
    <name evidence="2" type="ORF">IE4872_CH01580</name>
</gene>
<organism evidence="2 3">
    <name type="scientific">Rhizobium gallicum</name>
    <dbReference type="NCBI Taxonomy" id="56730"/>
    <lineage>
        <taxon>Bacteria</taxon>
        <taxon>Pseudomonadati</taxon>
        <taxon>Pseudomonadota</taxon>
        <taxon>Alphaproteobacteria</taxon>
        <taxon>Hyphomicrobiales</taxon>
        <taxon>Rhizobiaceae</taxon>
        <taxon>Rhizobium/Agrobacterium group</taxon>
        <taxon>Rhizobium</taxon>
    </lineage>
</organism>
<dbReference type="AlphaFoldDB" id="A0A1L5NH77"/>
<evidence type="ECO:0000256" key="1">
    <source>
        <dbReference type="SAM" id="MobiDB-lite"/>
    </source>
</evidence>
<feature type="region of interest" description="Disordered" evidence="1">
    <location>
        <begin position="32"/>
        <end position="66"/>
    </location>
</feature>
<sequence>MRRVDKHFVCHVRCAPRRSRRRAFPPVLITGGMRSNVGAPDNESRAWFGRDSSSQATAGKSFSRGL</sequence>
<dbReference type="Proteomes" id="UP000184749">
    <property type="component" value="Chromosome"/>
</dbReference>
<accession>A0A1L5NH77</accession>
<protein>
    <submittedName>
        <fullName evidence="2">Uncharacterized protein</fullName>
    </submittedName>
</protein>
<evidence type="ECO:0000313" key="2">
    <source>
        <dbReference type="EMBL" id="APO67224.1"/>
    </source>
</evidence>
<evidence type="ECO:0000313" key="3">
    <source>
        <dbReference type="Proteomes" id="UP000184749"/>
    </source>
</evidence>